<keyword evidence="1" id="KW-0472">Membrane</keyword>
<accession>A0AAV4N6P1</accession>
<dbReference type="EMBL" id="BPLR01020514">
    <property type="protein sequence ID" value="GIX79623.1"/>
    <property type="molecule type" value="Genomic_DNA"/>
</dbReference>
<evidence type="ECO:0000313" key="3">
    <source>
        <dbReference type="Proteomes" id="UP001054945"/>
    </source>
</evidence>
<evidence type="ECO:0000256" key="1">
    <source>
        <dbReference type="SAM" id="Phobius"/>
    </source>
</evidence>
<keyword evidence="3" id="KW-1185">Reference proteome</keyword>
<protein>
    <recommendedName>
        <fullName evidence="4">Secreted protein</fullName>
    </recommendedName>
</protein>
<proteinExistence type="predicted"/>
<evidence type="ECO:0008006" key="4">
    <source>
        <dbReference type="Google" id="ProtNLM"/>
    </source>
</evidence>
<feature type="transmembrane region" description="Helical" evidence="1">
    <location>
        <begin position="12"/>
        <end position="32"/>
    </location>
</feature>
<keyword evidence="1" id="KW-0812">Transmembrane</keyword>
<comment type="caution">
    <text evidence="2">The sequence shown here is derived from an EMBL/GenBank/DDBJ whole genome shotgun (WGS) entry which is preliminary data.</text>
</comment>
<dbReference type="Proteomes" id="UP001054945">
    <property type="component" value="Unassembled WGS sequence"/>
</dbReference>
<evidence type="ECO:0000313" key="2">
    <source>
        <dbReference type="EMBL" id="GIX79623.1"/>
    </source>
</evidence>
<gene>
    <name evidence="2" type="ORF">CEXT_660181</name>
</gene>
<dbReference type="AlphaFoldDB" id="A0AAV4N6P1"/>
<keyword evidence="1" id="KW-1133">Transmembrane helix</keyword>
<sequence>MVWSVDFRALTLLWTLQIFVFILPSLWGPCAVESESKSSEIREENVRVGARERGSKELALESRRKLVKEKNCRNDFPETILDVA</sequence>
<name>A0AAV4N6P1_CAEEX</name>
<reference evidence="2 3" key="1">
    <citation type="submission" date="2021-06" db="EMBL/GenBank/DDBJ databases">
        <title>Caerostris extrusa draft genome.</title>
        <authorList>
            <person name="Kono N."/>
            <person name="Arakawa K."/>
        </authorList>
    </citation>
    <scope>NUCLEOTIDE SEQUENCE [LARGE SCALE GENOMIC DNA]</scope>
</reference>
<organism evidence="2 3">
    <name type="scientific">Caerostris extrusa</name>
    <name type="common">Bark spider</name>
    <name type="synonym">Caerostris bankana</name>
    <dbReference type="NCBI Taxonomy" id="172846"/>
    <lineage>
        <taxon>Eukaryota</taxon>
        <taxon>Metazoa</taxon>
        <taxon>Ecdysozoa</taxon>
        <taxon>Arthropoda</taxon>
        <taxon>Chelicerata</taxon>
        <taxon>Arachnida</taxon>
        <taxon>Araneae</taxon>
        <taxon>Araneomorphae</taxon>
        <taxon>Entelegynae</taxon>
        <taxon>Araneoidea</taxon>
        <taxon>Araneidae</taxon>
        <taxon>Caerostris</taxon>
    </lineage>
</organism>